<keyword evidence="8" id="KW-0732">Signal</keyword>
<sequence length="679" mass="78263" precursor="true">MQKTVLALLISLSALTVSSFAVAKDVTYGEQKIILSDSISPGNDFYQYVNQDWIAHTKIPAGMSRINSFVELYLKTEKQLQALINKLEVQPESELNHNQRNIRNLYRSYLNETAVEKTGLMLVQNALNAIKQAKTHADITNLMAKPGYMPFISYWVGLDAKVPDTYVLYLGQGGLGLPNRNYYLDNIKQIETIRHDYVAYIATILHLAGEGEKEAQLKAKQIFALEKSLAKVHWTPEAERDTLKNYYPMTLSQLKKFTPDYQWQGFIQQWKLSDEQLAKVIVENDSAVEQLAKILTNTPLSTLQDYLVFHYLSSKANYLNQAFSDARFNFYSTRLNGIKQQRSRKERALEVVNKLQGEPLGQLYVATYFDPDAKNKIQNLVNYVKGTFKTRLQNNDWMDKRTCQEALKKLNKFTVKIGYPEKWHDFSTLHLQPDTLFDNYLQVQNWLYQDNMSRIGEKVRKWEWGMTPQTINAYYNPVQNEIVFPTAILQAPFFDQHADHAYNYGAIGAVIGHEMGHGFDDQGRLYDGTGQLRNWWSTASQQHFKEKTAKLIKQYNGFKIDGLAVNGKPTLGENIGDLGGLNIALNAYKQFSKEHYPNGEPPIIDGMTGLQRFFIAWARTWRELANKESERNKIMDDPHSPNPYRANGVVRNMDDWYAAFNVEIEHKLYLAPKDRIHIW</sequence>
<keyword evidence="5 11" id="KW-0378">Hydrolase</keyword>
<name>A0A3B0M708_9GAMM</name>
<dbReference type="Gene3D" id="1.10.1380.10">
    <property type="entry name" value="Neutral endopeptidase , domain2"/>
    <property type="match status" value="1"/>
</dbReference>
<dbReference type="PANTHER" id="PTHR11733:SF167">
    <property type="entry name" value="FI17812P1-RELATED"/>
    <property type="match status" value="1"/>
</dbReference>
<keyword evidence="3" id="KW-0645">Protease</keyword>
<dbReference type="InterPro" id="IPR024079">
    <property type="entry name" value="MetalloPept_cat_dom_sf"/>
</dbReference>
<dbReference type="Gene3D" id="3.40.390.10">
    <property type="entry name" value="Collagenase (Catalytic Domain)"/>
    <property type="match status" value="1"/>
</dbReference>
<dbReference type="Pfam" id="PF05649">
    <property type="entry name" value="Peptidase_M13_N"/>
    <property type="match status" value="1"/>
</dbReference>
<dbReference type="GO" id="GO:0005886">
    <property type="term" value="C:plasma membrane"/>
    <property type="evidence" value="ECO:0007669"/>
    <property type="project" value="TreeGrafter"/>
</dbReference>
<organism evidence="11">
    <name type="scientific">Arsenophonus endosymbiont of Trialeurodes vaporariorum</name>
    <dbReference type="NCBI Taxonomy" id="235567"/>
    <lineage>
        <taxon>Bacteria</taxon>
        <taxon>Pseudomonadati</taxon>
        <taxon>Pseudomonadota</taxon>
        <taxon>Gammaproteobacteria</taxon>
        <taxon>Enterobacterales</taxon>
        <taxon>Morganellaceae</taxon>
        <taxon>Arsenophonus</taxon>
    </lineage>
</organism>
<dbReference type="PANTHER" id="PTHR11733">
    <property type="entry name" value="ZINC METALLOPROTEASE FAMILY M13 NEPRILYSIN-RELATED"/>
    <property type="match status" value="1"/>
</dbReference>
<feature type="chain" id="PRO_5017314751" evidence="8">
    <location>
        <begin position="24"/>
        <end position="679"/>
    </location>
</feature>
<proteinExistence type="inferred from homology"/>
<comment type="cofactor">
    <cofactor evidence="1">
        <name>Zn(2+)</name>
        <dbReference type="ChEBI" id="CHEBI:29105"/>
    </cofactor>
</comment>
<dbReference type="GO" id="GO:0046872">
    <property type="term" value="F:metal ion binding"/>
    <property type="evidence" value="ECO:0007669"/>
    <property type="project" value="UniProtKB-KW"/>
</dbReference>
<dbReference type="PRINTS" id="PR00786">
    <property type="entry name" value="NEPRILYSIN"/>
</dbReference>
<accession>A0A3B0M708</accession>
<dbReference type="AlphaFoldDB" id="A0A3B0M708"/>
<evidence type="ECO:0000256" key="8">
    <source>
        <dbReference type="SAM" id="SignalP"/>
    </source>
</evidence>
<evidence type="ECO:0000256" key="7">
    <source>
        <dbReference type="ARBA" id="ARBA00023049"/>
    </source>
</evidence>
<evidence type="ECO:0000259" key="10">
    <source>
        <dbReference type="Pfam" id="PF05649"/>
    </source>
</evidence>
<evidence type="ECO:0000313" key="11">
    <source>
        <dbReference type="EMBL" id="SSW95968.1"/>
    </source>
</evidence>
<evidence type="ECO:0000256" key="3">
    <source>
        <dbReference type="ARBA" id="ARBA00022670"/>
    </source>
</evidence>
<feature type="signal peptide" evidence="8">
    <location>
        <begin position="1"/>
        <end position="23"/>
    </location>
</feature>
<dbReference type="CDD" id="cd08662">
    <property type="entry name" value="M13"/>
    <property type="match status" value="1"/>
</dbReference>
<gene>
    <name evidence="11" type="primary">pepO</name>
    <name evidence="11" type="ORF">ARTV_2147</name>
</gene>
<dbReference type="PROSITE" id="PS51885">
    <property type="entry name" value="NEPRILYSIN"/>
    <property type="match status" value="1"/>
</dbReference>
<dbReference type="InterPro" id="IPR000718">
    <property type="entry name" value="Peptidase_M13"/>
</dbReference>
<keyword evidence="6" id="KW-0862">Zinc</keyword>
<keyword evidence="4" id="KW-0479">Metal-binding</keyword>
<keyword evidence="7" id="KW-0482">Metalloprotease</keyword>
<dbReference type="Pfam" id="PF01431">
    <property type="entry name" value="Peptidase_M13"/>
    <property type="match status" value="1"/>
</dbReference>
<dbReference type="GO" id="GO:0016485">
    <property type="term" value="P:protein processing"/>
    <property type="evidence" value="ECO:0007669"/>
    <property type="project" value="TreeGrafter"/>
</dbReference>
<comment type="similarity">
    <text evidence="2">Belongs to the peptidase M13 family.</text>
</comment>
<dbReference type="InterPro" id="IPR018497">
    <property type="entry name" value="Peptidase_M13_C"/>
</dbReference>
<evidence type="ECO:0000256" key="4">
    <source>
        <dbReference type="ARBA" id="ARBA00022723"/>
    </source>
</evidence>
<evidence type="ECO:0000256" key="6">
    <source>
        <dbReference type="ARBA" id="ARBA00022833"/>
    </source>
</evidence>
<feature type="domain" description="Peptidase M13 C-terminal" evidence="9">
    <location>
        <begin position="472"/>
        <end position="676"/>
    </location>
</feature>
<dbReference type="SUPFAM" id="SSF55486">
    <property type="entry name" value="Metalloproteases ('zincins'), catalytic domain"/>
    <property type="match status" value="1"/>
</dbReference>
<evidence type="ECO:0000256" key="5">
    <source>
        <dbReference type="ARBA" id="ARBA00022801"/>
    </source>
</evidence>
<dbReference type="GO" id="GO:0004222">
    <property type="term" value="F:metalloendopeptidase activity"/>
    <property type="evidence" value="ECO:0007669"/>
    <property type="project" value="InterPro"/>
</dbReference>
<dbReference type="EMBL" id="UFQR01000008">
    <property type="protein sequence ID" value="SSW95968.1"/>
    <property type="molecule type" value="Genomic_DNA"/>
</dbReference>
<dbReference type="InterPro" id="IPR008753">
    <property type="entry name" value="Peptidase_M13_N"/>
</dbReference>
<evidence type="ECO:0000256" key="2">
    <source>
        <dbReference type="ARBA" id="ARBA00007357"/>
    </source>
</evidence>
<protein>
    <submittedName>
        <fullName evidence="11">Neutral endopeptidase</fullName>
        <ecNumber evidence="11">3.4.24.-</ecNumber>
    </submittedName>
</protein>
<evidence type="ECO:0000256" key="1">
    <source>
        <dbReference type="ARBA" id="ARBA00001947"/>
    </source>
</evidence>
<reference evidence="11" key="1">
    <citation type="submission" date="2018-04" db="EMBL/GenBank/DDBJ databases">
        <authorList>
            <person name="Go L.Y."/>
            <person name="Mitchell J.A."/>
        </authorList>
    </citation>
    <scope>NUCLEOTIDE SEQUENCE</scope>
    <source>
        <strain evidence="11">ARTV</strain>
    </source>
</reference>
<feature type="domain" description="Peptidase M13 N-terminal" evidence="10">
    <location>
        <begin position="41"/>
        <end position="420"/>
    </location>
</feature>
<evidence type="ECO:0000259" key="9">
    <source>
        <dbReference type="Pfam" id="PF01431"/>
    </source>
</evidence>
<dbReference type="EC" id="3.4.24.-" evidence="11"/>
<dbReference type="InterPro" id="IPR042089">
    <property type="entry name" value="Peptidase_M13_dom_2"/>
</dbReference>